<organism evidence="2 3">
    <name type="scientific">Microbaculum marinum</name>
    <dbReference type="NCBI Taxonomy" id="1764581"/>
    <lineage>
        <taxon>Bacteria</taxon>
        <taxon>Pseudomonadati</taxon>
        <taxon>Pseudomonadota</taxon>
        <taxon>Alphaproteobacteria</taxon>
        <taxon>Hyphomicrobiales</taxon>
        <taxon>Tepidamorphaceae</taxon>
        <taxon>Microbaculum</taxon>
    </lineage>
</organism>
<proteinExistence type="predicted"/>
<evidence type="ECO:0000313" key="3">
    <source>
        <dbReference type="Proteomes" id="UP001378188"/>
    </source>
</evidence>
<dbReference type="InterPro" id="IPR052931">
    <property type="entry name" value="Prophage_regulatory_activator"/>
</dbReference>
<protein>
    <submittedName>
        <fullName evidence="2">AlpA family phage regulatory protein</fullName>
    </submittedName>
</protein>
<accession>A0AAW9RV08</accession>
<reference evidence="2 3" key="1">
    <citation type="submission" date="2024-02" db="EMBL/GenBank/DDBJ databases">
        <title>Genome analysis and characterization of Microbaculum marinisediminis sp. nov., isolated from marine sediment.</title>
        <authorList>
            <person name="Du Z.-J."/>
            <person name="Ye Y.-Q."/>
            <person name="Zhang Z.-R."/>
            <person name="Yuan S.-M."/>
            <person name="Zhang X.-Y."/>
        </authorList>
    </citation>
    <scope>NUCLEOTIDE SEQUENCE [LARGE SCALE GENOMIC DNA]</scope>
    <source>
        <strain evidence="2 3">SDUM1044001</strain>
    </source>
</reference>
<dbReference type="EMBL" id="JAZHOF010000007">
    <property type="protein sequence ID" value="MEJ8573219.1"/>
    <property type="molecule type" value="Genomic_DNA"/>
</dbReference>
<keyword evidence="3" id="KW-1185">Reference proteome</keyword>
<comment type="caution">
    <text evidence="2">The sequence shown here is derived from an EMBL/GenBank/DDBJ whole genome shotgun (WGS) entry which is preliminary data.</text>
</comment>
<sequence>MVTTQIDGLLTIKEVREVVRLGRSTIYREMDAGRFPRPLTLGARSVRWRAADIRQWIADGPKRTATSMQAPSEDELANLAVGR</sequence>
<dbReference type="InterPro" id="IPR009061">
    <property type="entry name" value="DNA-bd_dom_put_sf"/>
</dbReference>
<dbReference type="PANTHER" id="PTHR36154">
    <property type="entry name" value="DNA-BINDING TRANSCRIPTIONAL ACTIVATOR ALPA"/>
    <property type="match status" value="1"/>
</dbReference>
<evidence type="ECO:0000256" key="1">
    <source>
        <dbReference type="SAM" id="MobiDB-lite"/>
    </source>
</evidence>
<dbReference type="Pfam" id="PF05930">
    <property type="entry name" value="Phage_AlpA"/>
    <property type="match status" value="1"/>
</dbReference>
<dbReference type="PANTHER" id="PTHR36154:SF1">
    <property type="entry name" value="DNA-BINDING TRANSCRIPTIONAL ACTIVATOR ALPA"/>
    <property type="match status" value="1"/>
</dbReference>
<dbReference type="InterPro" id="IPR010260">
    <property type="entry name" value="AlpA"/>
</dbReference>
<dbReference type="RefSeq" id="WP_340330920.1">
    <property type="nucleotide sequence ID" value="NZ_JAZHOF010000007.1"/>
</dbReference>
<name>A0AAW9RV08_9HYPH</name>
<evidence type="ECO:0000313" key="2">
    <source>
        <dbReference type="EMBL" id="MEJ8573219.1"/>
    </source>
</evidence>
<dbReference type="Proteomes" id="UP001378188">
    <property type="component" value="Unassembled WGS sequence"/>
</dbReference>
<dbReference type="AlphaFoldDB" id="A0AAW9RV08"/>
<dbReference type="SUPFAM" id="SSF46955">
    <property type="entry name" value="Putative DNA-binding domain"/>
    <property type="match status" value="1"/>
</dbReference>
<dbReference type="Gene3D" id="1.10.238.160">
    <property type="match status" value="1"/>
</dbReference>
<feature type="region of interest" description="Disordered" evidence="1">
    <location>
        <begin position="62"/>
        <end position="83"/>
    </location>
</feature>
<gene>
    <name evidence="2" type="ORF">V3328_17135</name>
</gene>